<keyword evidence="2" id="KW-0732">Signal</keyword>
<sequence length="169" mass="19506">MRTTSVLLIVACLVRIQGKNEKGLTLDQVLDKLIADLDKNQDDVVNEADISKELKTKWDSNGDGCLSHKEFEKQWVDSYHYDADTINLFFSRLDIDRNGCLNTTDFEMHRYAIDTNRDDVITVKEFRTFVSHENEATNRIQIISVDMRKLKSSARNLLEFPCHMCCVAN</sequence>
<dbReference type="InterPro" id="IPR011992">
    <property type="entry name" value="EF-hand-dom_pair"/>
</dbReference>
<comment type="caution">
    <text evidence="3">The sequence shown here is derived from an EMBL/GenBank/DDBJ whole genome shotgun (WGS) entry which is preliminary data.</text>
</comment>
<dbReference type="PROSITE" id="PS00018">
    <property type="entry name" value="EF_HAND_1"/>
    <property type="match status" value="2"/>
</dbReference>
<evidence type="ECO:0000313" key="3">
    <source>
        <dbReference type="EMBL" id="KAL3856882.1"/>
    </source>
</evidence>
<feature type="signal peptide" evidence="2">
    <location>
        <begin position="1"/>
        <end position="18"/>
    </location>
</feature>
<reference evidence="3 4" key="1">
    <citation type="submission" date="2024-11" db="EMBL/GenBank/DDBJ databases">
        <title>Chromosome-level genome assembly of the freshwater bivalve Anodonta woodiana.</title>
        <authorList>
            <person name="Chen X."/>
        </authorList>
    </citation>
    <scope>NUCLEOTIDE SEQUENCE [LARGE SCALE GENOMIC DNA]</scope>
    <source>
        <strain evidence="3">MN2024</strain>
        <tissue evidence="3">Gills</tissue>
    </source>
</reference>
<dbReference type="AlphaFoldDB" id="A0ABD3V8N9"/>
<dbReference type="InterPro" id="IPR018247">
    <property type="entry name" value="EF_Hand_1_Ca_BS"/>
</dbReference>
<proteinExistence type="predicted"/>
<accession>A0ABD3V8N9</accession>
<keyword evidence="1" id="KW-0106">Calcium</keyword>
<dbReference type="Proteomes" id="UP001634394">
    <property type="component" value="Unassembled WGS sequence"/>
</dbReference>
<feature type="chain" id="PRO_5044810261" evidence="2">
    <location>
        <begin position="19"/>
        <end position="169"/>
    </location>
</feature>
<evidence type="ECO:0000256" key="1">
    <source>
        <dbReference type="ARBA" id="ARBA00022837"/>
    </source>
</evidence>
<evidence type="ECO:0000313" key="4">
    <source>
        <dbReference type="Proteomes" id="UP001634394"/>
    </source>
</evidence>
<protein>
    <submittedName>
        <fullName evidence="3">Uncharacterized protein</fullName>
    </submittedName>
</protein>
<keyword evidence="4" id="KW-1185">Reference proteome</keyword>
<evidence type="ECO:0000256" key="2">
    <source>
        <dbReference type="SAM" id="SignalP"/>
    </source>
</evidence>
<dbReference type="EMBL" id="JBJQND010000013">
    <property type="protein sequence ID" value="KAL3856882.1"/>
    <property type="molecule type" value="Genomic_DNA"/>
</dbReference>
<dbReference type="Gene3D" id="1.10.238.10">
    <property type="entry name" value="EF-hand"/>
    <property type="match status" value="1"/>
</dbReference>
<organism evidence="3 4">
    <name type="scientific">Sinanodonta woodiana</name>
    <name type="common">Chinese pond mussel</name>
    <name type="synonym">Anodonta woodiana</name>
    <dbReference type="NCBI Taxonomy" id="1069815"/>
    <lineage>
        <taxon>Eukaryota</taxon>
        <taxon>Metazoa</taxon>
        <taxon>Spiralia</taxon>
        <taxon>Lophotrochozoa</taxon>
        <taxon>Mollusca</taxon>
        <taxon>Bivalvia</taxon>
        <taxon>Autobranchia</taxon>
        <taxon>Heteroconchia</taxon>
        <taxon>Palaeoheterodonta</taxon>
        <taxon>Unionida</taxon>
        <taxon>Unionoidea</taxon>
        <taxon>Unionidae</taxon>
        <taxon>Unioninae</taxon>
        <taxon>Sinanodonta</taxon>
    </lineage>
</organism>
<name>A0ABD3V8N9_SINWO</name>
<gene>
    <name evidence="3" type="ORF">ACJMK2_011590</name>
</gene>
<dbReference type="SUPFAM" id="SSF47473">
    <property type="entry name" value="EF-hand"/>
    <property type="match status" value="1"/>
</dbReference>